<dbReference type="InterPro" id="IPR001845">
    <property type="entry name" value="HTH_ArsR_DNA-bd_dom"/>
</dbReference>
<evidence type="ECO:0000259" key="4">
    <source>
        <dbReference type="PROSITE" id="PS50987"/>
    </source>
</evidence>
<keyword evidence="8" id="KW-1185">Reference proteome</keyword>
<protein>
    <submittedName>
        <fullName evidence="5 6">Transcriptional regulator</fullName>
    </submittedName>
</protein>
<dbReference type="SUPFAM" id="SSF46785">
    <property type="entry name" value="Winged helix' DNA-binding domain"/>
    <property type="match status" value="1"/>
</dbReference>
<organism evidence="6 7">
    <name type="scientific">Pseudolactococcus paracarnosus</name>
    <dbReference type="NCBI Taxonomy" id="2749962"/>
    <lineage>
        <taxon>Bacteria</taxon>
        <taxon>Bacillati</taxon>
        <taxon>Bacillota</taxon>
        <taxon>Bacilli</taxon>
        <taxon>Lactobacillales</taxon>
        <taxon>Streptococcaceae</taxon>
        <taxon>Pseudolactococcus</taxon>
    </lineage>
</organism>
<reference evidence="6 7" key="1">
    <citation type="submission" date="2016-09" db="EMBL/GenBank/DDBJ databases">
        <title>Lactic acid bacteria from MAP meat Genome sequencing and assembly.</title>
        <authorList>
            <person name="Behr J."/>
            <person name="Hilgarth M."/>
            <person name="Vogel R.F."/>
        </authorList>
    </citation>
    <scope>NUCLEOTIDE SEQUENCE [LARGE SCALE GENOMIC DNA]</scope>
    <source>
        <strain evidence="6 7">TMW21615</strain>
    </source>
</reference>
<dbReference type="Proteomes" id="UP001522462">
    <property type="component" value="Unassembled WGS sequence"/>
</dbReference>
<evidence type="ECO:0000256" key="3">
    <source>
        <dbReference type="ARBA" id="ARBA00023163"/>
    </source>
</evidence>
<dbReference type="RefSeq" id="WP_109835087.1">
    <property type="nucleotide sequence ID" value="NZ_CP017195.1"/>
</dbReference>
<dbReference type="PANTHER" id="PTHR33154:SF33">
    <property type="entry name" value="TRANSCRIPTIONAL REPRESSOR SDPR"/>
    <property type="match status" value="1"/>
</dbReference>
<reference evidence="5" key="2">
    <citation type="submission" date="2020-01" db="EMBL/GenBank/DDBJ databases">
        <authorList>
            <person name="Hilgarth M."/>
            <person name="Vogel R.F."/>
        </authorList>
    </citation>
    <scope>NUCLEOTIDE SEQUENCE</scope>
    <source>
        <strain evidence="5">TMW21897</strain>
    </source>
</reference>
<dbReference type="PROSITE" id="PS50987">
    <property type="entry name" value="HTH_ARSR_2"/>
    <property type="match status" value="1"/>
</dbReference>
<dbReference type="EMBL" id="CP017195">
    <property type="protein sequence ID" value="QDJ27422.1"/>
    <property type="molecule type" value="Genomic_DNA"/>
</dbReference>
<dbReference type="PANTHER" id="PTHR33154">
    <property type="entry name" value="TRANSCRIPTIONAL REGULATOR, ARSR FAMILY"/>
    <property type="match status" value="1"/>
</dbReference>
<dbReference type="InterPro" id="IPR011991">
    <property type="entry name" value="ArsR-like_HTH"/>
</dbReference>
<keyword evidence="3" id="KW-0804">Transcription</keyword>
<accession>A0A7L4WE71</accession>
<evidence type="ECO:0000313" key="8">
    <source>
        <dbReference type="Proteomes" id="UP001522462"/>
    </source>
</evidence>
<dbReference type="InterPro" id="IPR036390">
    <property type="entry name" value="WH_DNA-bd_sf"/>
</dbReference>
<sequence>MQVEITNDYLPTYEALASKVRLRIIQLLSTSKMNIKELATELQLSSAIVTMHVKKLEAANIVKTERLGNKKIVSLKVDKIEVNFPKKIFQAFDTIKTAIPIGHYTNYQIEPTCGLATLTDFIGDVDYPKYFMDPRRMDAQLLWFGKGFLEYQTPNYLESDNCLEMIELSLEISSEFPFANDNWPSDITFSLNNIELGTWTSPGDFADVRGKLTPSWYPDNQNQYGLLKTIRIYPHGTYLEGDLISDVKLSDIPIDIDRWTIRIEVKDDAQHIGGCSIFGKGFGNYPQDIVLKLFYS</sequence>
<feature type="domain" description="HTH arsR-type" evidence="4">
    <location>
        <begin position="1"/>
        <end position="95"/>
    </location>
</feature>
<evidence type="ECO:0000313" key="6">
    <source>
        <dbReference type="EMBL" id="QDJ27422.1"/>
    </source>
</evidence>
<evidence type="ECO:0000313" key="7">
    <source>
        <dbReference type="Proteomes" id="UP000516280"/>
    </source>
</evidence>
<name>A0A7L4WE71_9LACT</name>
<dbReference type="GO" id="GO:0003677">
    <property type="term" value="F:DNA binding"/>
    <property type="evidence" value="ECO:0007669"/>
    <property type="project" value="UniProtKB-KW"/>
</dbReference>
<keyword evidence="1" id="KW-0805">Transcription regulation</keyword>
<dbReference type="AlphaFoldDB" id="A0A7L4WE71"/>
<dbReference type="Pfam" id="PF01022">
    <property type="entry name" value="HTH_5"/>
    <property type="match status" value="1"/>
</dbReference>
<proteinExistence type="predicted"/>
<evidence type="ECO:0000256" key="1">
    <source>
        <dbReference type="ARBA" id="ARBA00023015"/>
    </source>
</evidence>
<dbReference type="KEGG" id="lpaa:BHS01_02055"/>
<dbReference type="EMBL" id="JAAEDA010000007">
    <property type="protein sequence ID" value="MCJ1977480.1"/>
    <property type="molecule type" value="Genomic_DNA"/>
</dbReference>
<dbReference type="InterPro" id="IPR051081">
    <property type="entry name" value="HTH_MetalResp_TranReg"/>
</dbReference>
<dbReference type="PIRSF" id="PIRSF030050">
    <property type="entry name" value="UCP030050_HTH"/>
    <property type="match status" value="1"/>
</dbReference>
<keyword evidence="2" id="KW-0238">DNA-binding</keyword>
<dbReference type="CDD" id="cd00090">
    <property type="entry name" value="HTH_ARSR"/>
    <property type="match status" value="1"/>
</dbReference>
<dbReference type="InterPro" id="IPR036388">
    <property type="entry name" value="WH-like_DNA-bd_sf"/>
</dbReference>
<evidence type="ECO:0000256" key="2">
    <source>
        <dbReference type="ARBA" id="ARBA00023125"/>
    </source>
</evidence>
<gene>
    <name evidence="6" type="ORF">BHS01_02055</name>
    <name evidence="5" type="ORF">GYN19_05880</name>
</gene>
<dbReference type="GO" id="GO:0003700">
    <property type="term" value="F:DNA-binding transcription factor activity"/>
    <property type="evidence" value="ECO:0007669"/>
    <property type="project" value="InterPro"/>
</dbReference>
<evidence type="ECO:0000313" key="5">
    <source>
        <dbReference type="EMBL" id="MCJ1977480.1"/>
    </source>
</evidence>
<dbReference type="InterPro" id="IPR016943">
    <property type="entry name" value="UCP030050_HTH"/>
</dbReference>
<reference evidence="5 8" key="3">
    <citation type="journal article" date="2022" name="Microbiol. Res.">
        <title>Comparative genome analysis, predicted lifestyle and antimicrobial strategies of Lactococcus carnosus and Lactococcus paracarnosus isolated from meat.</title>
        <authorList>
            <person name="Werum V."/>
            <person name="Ehrmann M."/>
            <person name="Vogel R."/>
            <person name="Hilgarth M."/>
        </authorList>
    </citation>
    <scope>NUCLEOTIDE SEQUENCE [LARGE SCALE GENOMIC DNA]</scope>
    <source>
        <strain evidence="5 8">TMW21897</strain>
    </source>
</reference>
<dbReference type="Gene3D" id="1.10.10.10">
    <property type="entry name" value="Winged helix-like DNA-binding domain superfamily/Winged helix DNA-binding domain"/>
    <property type="match status" value="1"/>
</dbReference>
<dbReference type="Proteomes" id="UP000516280">
    <property type="component" value="Chromosome"/>
</dbReference>
<dbReference type="SMART" id="SM00418">
    <property type="entry name" value="HTH_ARSR"/>
    <property type="match status" value="1"/>
</dbReference>